<dbReference type="Proteomes" id="UP000308092">
    <property type="component" value="Unassembled WGS sequence"/>
</dbReference>
<evidence type="ECO:0000313" key="3">
    <source>
        <dbReference type="Proteomes" id="UP000308092"/>
    </source>
</evidence>
<gene>
    <name evidence="2" type="ORF">EYZ11_010880</name>
</gene>
<dbReference type="Pfam" id="PF16073">
    <property type="entry name" value="SAT"/>
    <property type="match status" value="1"/>
</dbReference>
<dbReference type="InterPro" id="IPR032088">
    <property type="entry name" value="SAT"/>
</dbReference>
<dbReference type="Gene3D" id="3.40.366.10">
    <property type="entry name" value="Malonyl-Coenzyme A Acyl Carrier Protein, domain 2"/>
    <property type="match status" value="1"/>
</dbReference>
<accession>A0A4S3J479</accession>
<dbReference type="EMBL" id="SOSA01000622">
    <property type="protein sequence ID" value="THC89669.1"/>
    <property type="molecule type" value="Genomic_DNA"/>
</dbReference>
<dbReference type="GO" id="GO:0016740">
    <property type="term" value="F:transferase activity"/>
    <property type="evidence" value="ECO:0007669"/>
    <property type="project" value="InterPro"/>
</dbReference>
<comment type="caution">
    <text evidence="2">The sequence shown here is derived from an EMBL/GenBank/DDBJ whole genome shotgun (WGS) entry which is preliminary data.</text>
</comment>
<evidence type="ECO:0000259" key="1">
    <source>
        <dbReference type="Pfam" id="PF16073"/>
    </source>
</evidence>
<feature type="domain" description="Starter acyltransferase (SAT)" evidence="1">
    <location>
        <begin position="36"/>
        <end position="180"/>
    </location>
</feature>
<proteinExistence type="predicted"/>
<dbReference type="InterPro" id="IPR001227">
    <property type="entry name" value="Ac_transferase_dom_sf"/>
</dbReference>
<evidence type="ECO:0000313" key="2">
    <source>
        <dbReference type="EMBL" id="THC89669.1"/>
    </source>
</evidence>
<reference evidence="2 3" key="1">
    <citation type="submission" date="2019-03" db="EMBL/GenBank/DDBJ databases">
        <title>The genome sequence of a newly discovered highly antifungal drug resistant Aspergillus species, Aspergillus tanneri NIH 1004.</title>
        <authorList>
            <person name="Mounaud S."/>
            <person name="Singh I."/>
            <person name="Joardar V."/>
            <person name="Pakala S."/>
            <person name="Pakala S."/>
            <person name="Venepally P."/>
            <person name="Hoover J."/>
            <person name="Nierman W."/>
            <person name="Chung J."/>
            <person name="Losada L."/>
        </authorList>
    </citation>
    <scope>NUCLEOTIDE SEQUENCE [LARGE SCALE GENOMIC DNA]</scope>
    <source>
        <strain evidence="2 3">NIH1004</strain>
    </source>
</reference>
<dbReference type="STRING" id="1220188.A0A4S3J479"/>
<name>A0A4S3J479_9EURO</name>
<organism evidence="2 3">
    <name type="scientific">Aspergillus tanneri</name>
    <dbReference type="NCBI Taxonomy" id="1220188"/>
    <lineage>
        <taxon>Eukaryota</taxon>
        <taxon>Fungi</taxon>
        <taxon>Dikarya</taxon>
        <taxon>Ascomycota</taxon>
        <taxon>Pezizomycotina</taxon>
        <taxon>Eurotiomycetes</taxon>
        <taxon>Eurotiomycetidae</taxon>
        <taxon>Eurotiales</taxon>
        <taxon>Aspergillaceae</taxon>
        <taxon>Aspergillus</taxon>
        <taxon>Aspergillus subgen. Circumdati</taxon>
    </lineage>
</organism>
<keyword evidence="3" id="KW-1185">Reference proteome</keyword>
<sequence>MDYVAVFAGLGSESLFSQVTLDTAIQDASLPESQIILQACHACFRTQIATAMRQGRLAVDAIDLDDFTEPETLLRPPPSYHQSVVLQHTTIYLVQIVRYLRQSRELSHLRGVAGFCVGVLPAAAIASTHSLVQFLQRAQDLFQVALWVGINSETYRRAQATRGNSSTSLPWSVVVDNFSDDITRPADNGRVRD</sequence>
<protein>
    <recommendedName>
        <fullName evidence="1">Starter acyltransferase (SAT) domain-containing protein</fullName>
    </recommendedName>
</protein>
<dbReference type="VEuPathDB" id="FungiDB:EYZ11_010880"/>
<dbReference type="AlphaFoldDB" id="A0A4S3J479"/>